<comment type="caution">
    <text evidence="1">The sequence shown here is derived from an EMBL/GenBank/DDBJ whole genome shotgun (WGS) entry which is preliminary data.</text>
</comment>
<organism evidence="1 2">
    <name type="scientific">Favolaschia claudopus</name>
    <dbReference type="NCBI Taxonomy" id="2862362"/>
    <lineage>
        <taxon>Eukaryota</taxon>
        <taxon>Fungi</taxon>
        <taxon>Dikarya</taxon>
        <taxon>Basidiomycota</taxon>
        <taxon>Agaricomycotina</taxon>
        <taxon>Agaricomycetes</taxon>
        <taxon>Agaricomycetidae</taxon>
        <taxon>Agaricales</taxon>
        <taxon>Marasmiineae</taxon>
        <taxon>Mycenaceae</taxon>
        <taxon>Favolaschia</taxon>
    </lineage>
</organism>
<keyword evidence="2" id="KW-1185">Reference proteome</keyword>
<dbReference type="SUPFAM" id="SSF52047">
    <property type="entry name" value="RNI-like"/>
    <property type="match status" value="1"/>
</dbReference>
<protein>
    <recommendedName>
        <fullName evidence="3">F-box domain-containing protein</fullName>
    </recommendedName>
</protein>
<dbReference type="Gene3D" id="3.80.10.10">
    <property type="entry name" value="Ribonuclease Inhibitor"/>
    <property type="match status" value="1"/>
</dbReference>
<dbReference type="AlphaFoldDB" id="A0AAW0A2X8"/>
<reference evidence="1 2" key="1">
    <citation type="journal article" date="2024" name="J Genomics">
        <title>Draft genome sequencing and assembly of Favolaschia claudopus CIRM-BRFM 2984 isolated from oak limbs.</title>
        <authorList>
            <person name="Navarro D."/>
            <person name="Drula E."/>
            <person name="Chaduli D."/>
            <person name="Cazenave R."/>
            <person name="Ahrendt S."/>
            <person name="Wang J."/>
            <person name="Lipzen A."/>
            <person name="Daum C."/>
            <person name="Barry K."/>
            <person name="Grigoriev I.V."/>
            <person name="Favel A."/>
            <person name="Rosso M.N."/>
            <person name="Martin F."/>
        </authorList>
    </citation>
    <scope>NUCLEOTIDE SEQUENCE [LARGE SCALE GENOMIC DNA]</scope>
    <source>
        <strain evidence="1 2">CIRM-BRFM 2984</strain>
    </source>
</reference>
<evidence type="ECO:0008006" key="3">
    <source>
        <dbReference type="Google" id="ProtNLM"/>
    </source>
</evidence>
<proteinExistence type="predicted"/>
<dbReference type="EMBL" id="JAWWNJ010000089">
    <property type="protein sequence ID" value="KAK7000266.1"/>
    <property type="molecule type" value="Genomic_DNA"/>
</dbReference>
<dbReference type="InterPro" id="IPR032675">
    <property type="entry name" value="LRR_dom_sf"/>
</dbReference>
<evidence type="ECO:0000313" key="2">
    <source>
        <dbReference type="Proteomes" id="UP001362999"/>
    </source>
</evidence>
<accession>A0AAW0A2X8</accession>
<evidence type="ECO:0000313" key="1">
    <source>
        <dbReference type="EMBL" id="KAK7000266.1"/>
    </source>
</evidence>
<name>A0AAW0A2X8_9AGAR</name>
<feature type="non-terminal residue" evidence="1">
    <location>
        <position position="428"/>
    </location>
</feature>
<sequence>MHRCWQITELREHIFQSVQVPPLYHSVKSCYSRLSRTCRLFSEIALDLLWENHEGYCSLLQCLPEGTWEMDETFRIIAALRPEDWSRVLEYSKRIKCFSDIDHRDYSPVTLDVSVSEALLCLPAGSLLPNVQNLGCNSEAPLFSQLPLFIGPHLSKIFLHLGTHVWRFPTSIQIASRSPGVREIRIVEDDREPPLHWASDFVRQLSQIRRIQTTTSFNDAGWRHISRLPNLAFLVIRGSSQQVFPEANFLPPRISSESESIFAALRSLGLYQPRAAFAIALFRSLKNLQLKSLWLGLIDATSPSASTTLFQSIASACAHDHLRVLDLTLEDRTHETCSISGHTLYPLLQFHCLEHLDLSTTRGFVLDAAFIERMAQALPSIKSLSIYSHSQTPSSQHPPIASLASIARYCPSLRHMVLDVNATKFEGN</sequence>
<dbReference type="Proteomes" id="UP001362999">
    <property type="component" value="Unassembled WGS sequence"/>
</dbReference>
<gene>
    <name evidence="1" type="ORF">R3P38DRAFT_3616967</name>
</gene>